<sequence length="941" mass="104693">MERSENHPYASPPDSPEPVGETQDGPDPPIKKPGSKGKGPCRKRRIKCGEEKPTCVNCTKSKRQCEGYNQRVVFKDPMSAYHQTLVPNLKSSSSLPSLAPSSIRHESHHQSGSGQLPLPVAPKLAGDVPVQTHSKPTPSQNDERHGSLQGASPSQAGYSPRPKPVTKGEAKVSSYQSYLPVKWEAGPSASMNSKHQRSWKGNQLAQNYPPKAPNWGLAQPAGLNAPTENSVEYSDDPFDVTDGEEDEAMDMGDNNDLAHDEPLRNNHLGIVVAVHARRDRQRLKFGSFVSFIDRADILATYTPSYQSTPLRDEMTARIFCHFVNVTAPCISMYERHPANPSLIFQGKPVPKSQQHIWTYTFPTIAFQNSALLHAMLAITSLHISKLQNGPITASYKHYALSLRRVAKSVSLPTRRGHPATLAAALLLAFYECWLADHQKWSNHLFGAKQLVKEIDFAGLSKQIKRQKAHERQHRLEQVQYAQEHGLGFDCGDQSHLRPADEVDENIVGILMGRKVRYDEYGQIIDDRHPENTWGKKYTKRDTEIYETQRDLFWWYCKQDSYQGILGGGQLFLEYSFWSHCPPRAPLGRLNAIYGTFDHVILILGRLASFAAKDLKRKRLAMKANGGRWVPPESMRTRPQPSQPQQNSSSQIPPQIPEFSGMVPGVKEAELPMGFEPSADGCPQNTQNKENGDLHTQTRTAQEEWQEIRSGFDLIESHLGEDFQALGPEYSAPIETPFGPALQYRTYGIAGIWMNFYMGLIACYRAHPDMPPAAMMAAGITACQTAGYANQIGRIAAGIAPDLSMTTEVSPSVGAALIESSTCLFVSAVQYQDPAQRDWTVCRLGDIARRTGWQTALAISLGCETCWVKMSEMGRGPVYTRATEAVLVPDVWTSSRRIDKAMEGKTNEEKKMVIENPDRVQYALGVIGIEEDFEGLDLESSK</sequence>
<accession>A0A218Z7G0</accession>
<comment type="subcellular location">
    <subcellularLocation>
        <location evidence="1">Nucleus</location>
    </subcellularLocation>
</comment>
<feature type="compositionally biased region" description="Polar residues" evidence="3">
    <location>
        <begin position="131"/>
        <end position="140"/>
    </location>
</feature>
<dbReference type="PANTHER" id="PTHR37534:SF23">
    <property type="entry name" value="ZN(II)2CYS6 TRANSCRIPTION FACTOR (EUROFUNG)"/>
    <property type="match status" value="1"/>
</dbReference>
<feature type="region of interest" description="Disordered" evidence="3">
    <location>
        <begin position="625"/>
        <end position="699"/>
    </location>
</feature>
<keyword evidence="6" id="KW-1185">Reference proteome</keyword>
<dbReference type="OrthoDB" id="5391043at2759"/>
<dbReference type="PANTHER" id="PTHR37534">
    <property type="entry name" value="TRANSCRIPTIONAL ACTIVATOR PROTEIN UGA3"/>
    <property type="match status" value="1"/>
</dbReference>
<dbReference type="EMBL" id="MZNU01000176">
    <property type="protein sequence ID" value="OWP03473.1"/>
    <property type="molecule type" value="Genomic_DNA"/>
</dbReference>
<protein>
    <submittedName>
        <fullName evidence="5">Transcription factor Cys</fullName>
    </submittedName>
</protein>
<evidence type="ECO:0000256" key="3">
    <source>
        <dbReference type="SAM" id="MobiDB-lite"/>
    </source>
</evidence>
<evidence type="ECO:0000313" key="6">
    <source>
        <dbReference type="Proteomes" id="UP000242519"/>
    </source>
</evidence>
<evidence type="ECO:0000313" key="5">
    <source>
        <dbReference type="EMBL" id="OWP03473.1"/>
    </source>
</evidence>
<dbReference type="Pfam" id="PF11951">
    <property type="entry name" value="Fungal_trans_2"/>
    <property type="match status" value="1"/>
</dbReference>
<dbReference type="GO" id="GO:0000976">
    <property type="term" value="F:transcription cis-regulatory region binding"/>
    <property type="evidence" value="ECO:0007669"/>
    <property type="project" value="TreeGrafter"/>
</dbReference>
<dbReference type="PROSITE" id="PS50048">
    <property type="entry name" value="ZN2_CY6_FUNGAL_2"/>
    <property type="match status" value="1"/>
</dbReference>
<proteinExistence type="predicted"/>
<feature type="compositionally biased region" description="Polar residues" evidence="3">
    <location>
        <begin position="682"/>
        <end position="699"/>
    </location>
</feature>
<evidence type="ECO:0000259" key="4">
    <source>
        <dbReference type="PROSITE" id="PS50048"/>
    </source>
</evidence>
<feature type="domain" description="Zn(2)-C6 fungal-type" evidence="4">
    <location>
        <begin position="41"/>
        <end position="65"/>
    </location>
</feature>
<organism evidence="5 6">
    <name type="scientific">Diplocarpon coronariae</name>
    <dbReference type="NCBI Taxonomy" id="2795749"/>
    <lineage>
        <taxon>Eukaryota</taxon>
        <taxon>Fungi</taxon>
        <taxon>Dikarya</taxon>
        <taxon>Ascomycota</taxon>
        <taxon>Pezizomycotina</taxon>
        <taxon>Leotiomycetes</taxon>
        <taxon>Helotiales</taxon>
        <taxon>Drepanopezizaceae</taxon>
        <taxon>Diplocarpon</taxon>
    </lineage>
</organism>
<dbReference type="InterPro" id="IPR021858">
    <property type="entry name" value="Fun_TF"/>
</dbReference>
<reference evidence="5 6" key="1">
    <citation type="submission" date="2017-04" db="EMBL/GenBank/DDBJ databases">
        <title>Draft genome sequence of Marssonina coronaria NL1: causal agent of apple blotch.</title>
        <authorList>
            <person name="Cheng Q."/>
        </authorList>
    </citation>
    <scope>NUCLEOTIDE SEQUENCE [LARGE SCALE GENOMIC DNA]</scope>
    <source>
        <strain evidence="5 6">NL1</strain>
    </source>
</reference>
<dbReference type="GO" id="GO:0008270">
    <property type="term" value="F:zinc ion binding"/>
    <property type="evidence" value="ECO:0007669"/>
    <property type="project" value="InterPro"/>
</dbReference>
<dbReference type="Proteomes" id="UP000242519">
    <property type="component" value="Unassembled WGS sequence"/>
</dbReference>
<feature type="compositionally biased region" description="Basic residues" evidence="3">
    <location>
        <begin position="33"/>
        <end position="46"/>
    </location>
</feature>
<keyword evidence="2" id="KW-0539">Nucleus</keyword>
<dbReference type="GO" id="GO:0005634">
    <property type="term" value="C:nucleus"/>
    <property type="evidence" value="ECO:0007669"/>
    <property type="project" value="UniProtKB-SubCell"/>
</dbReference>
<dbReference type="InterPro" id="IPR001138">
    <property type="entry name" value="Zn2Cys6_DnaBD"/>
</dbReference>
<feature type="compositionally biased region" description="Low complexity" evidence="3">
    <location>
        <begin position="91"/>
        <end position="102"/>
    </location>
</feature>
<feature type="region of interest" description="Disordered" evidence="3">
    <location>
        <begin position="1"/>
        <end position="46"/>
    </location>
</feature>
<name>A0A218Z7G0_9HELO</name>
<dbReference type="STRING" id="503106.A0A218Z7G0"/>
<dbReference type="Pfam" id="PF00172">
    <property type="entry name" value="Zn_clus"/>
    <property type="match status" value="1"/>
</dbReference>
<feature type="compositionally biased region" description="Low complexity" evidence="3">
    <location>
        <begin position="638"/>
        <end position="652"/>
    </location>
</feature>
<dbReference type="InterPro" id="IPR036864">
    <property type="entry name" value="Zn2-C6_fun-type_DNA-bd_sf"/>
</dbReference>
<dbReference type="SUPFAM" id="SSF57701">
    <property type="entry name" value="Zn2/Cys6 DNA-binding domain"/>
    <property type="match status" value="1"/>
</dbReference>
<dbReference type="AlphaFoldDB" id="A0A218Z7G0"/>
<evidence type="ECO:0000256" key="1">
    <source>
        <dbReference type="ARBA" id="ARBA00004123"/>
    </source>
</evidence>
<dbReference type="GO" id="GO:0045944">
    <property type="term" value="P:positive regulation of transcription by RNA polymerase II"/>
    <property type="evidence" value="ECO:0007669"/>
    <property type="project" value="TreeGrafter"/>
</dbReference>
<dbReference type="InParanoid" id="A0A218Z7G0"/>
<dbReference type="GO" id="GO:0000981">
    <property type="term" value="F:DNA-binding transcription factor activity, RNA polymerase II-specific"/>
    <property type="evidence" value="ECO:0007669"/>
    <property type="project" value="InterPro"/>
</dbReference>
<feature type="region of interest" description="Disordered" evidence="3">
    <location>
        <begin position="88"/>
        <end position="171"/>
    </location>
</feature>
<dbReference type="Gene3D" id="4.10.240.10">
    <property type="entry name" value="Zn(2)-C6 fungal-type DNA-binding domain"/>
    <property type="match status" value="1"/>
</dbReference>
<comment type="caution">
    <text evidence="5">The sequence shown here is derived from an EMBL/GenBank/DDBJ whole genome shotgun (WGS) entry which is preliminary data.</text>
</comment>
<dbReference type="CDD" id="cd00067">
    <property type="entry name" value="GAL4"/>
    <property type="match status" value="1"/>
</dbReference>
<gene>
    <name evidence="5" type="ORF">B2J93_7491</name>
</gene>
<evidence type="ECO:0000256" key="2">
    <source>
        <dbReference type="ARBA" id="ARBA00023242"/>
    </source>
</evidence>